<dbReference type="AlphaFoldDB" id="A0A0R0HDU2"/>
<keyword evidence="3 5" id="KW-0863">Zinc-finger</keyword>
<feature type="domain" description="SWIM-type" evidence="7">
    <location>
        <begin position="237"/>
        <end position="272"/>
    </location>
</feature>
<proteinExistence type="inferred from homology"/>
<dbReference type="InterPro" id="IPR006564">
    <property type="entry name" value="Znf_PMZ"/>
</dbReference>
<dbReference type="PROSITE" id="PS50966">
    <property type="entry name" value="ZF_SWIM"/>
    <property type="match status" value="1"/>
</dbReference>
<keyword evidence="10" id="KW-1185">Reference proteome</keyword>
<dbReference type="STRING" id="3847.A0A0R0HDU2"/>
<dbReference type="InterPro" id="IPR007527">
    <property type="entry name" value="Znf_SWIM"/>
</dbReference>
<keyword evidence="2 6" id="KW-0479">Metal-binding</keyword>
<comment type="subcellular location">
    <subcellularLocation>
        <location evidence="6">Nucleus</location>
    </subcellularLocation>
</comment>
<dbReference type="EMBL" id="CM000845">
    <property type="protein sequence ID" value="KRH25179.1"/>
    <property type="molecule type" value="Genomic_DNA"/>
</dbReference>
<comment type="similarity">
    <text evidence="1 6">Belongs to the FHY3/FAR1 family.</text>
</comment>
<evidence type="ECO:0000256" key="6">
    <source>
        <dbReference type="RuleBase" id="RU367018"/>
    </source>
</evidence>
<dbReference type="OMA" id="YYESEST"/>
<dbReference type="PANTHER" id="PTHR31669">
    <property type="entry name" value="PROTEIN FAR1-RELATED SEQUENCE 10-RELATED"/>
    <property type="match status" value="1"/>
</dbReference>
<evidence type="ECO:0000256" key="2">
    <source>
        <dbReference type="ARBA" id="ARBA00022723"/>
    </source>
</evidence>
<evidence type="ECO:0000313" key="8">
    <source>
        <dbReference type="EMBL" id="KRH25179.1"/>
    </source>
</evidence>
<dbReference type="InParanoid" id="A0A0R0HDU2"/>
<sequence>MEFESIEKVRKFYTSFAKKNGFGYVFNQPKSVCYMRYHKNMRAAAKVLVKKFEDEGLPTVKVAIVLNNGDSSFSNRDSWNHIKNLRRKNLDVGVIEAVFNYYESESTFTCLFKTWLEAMGGKKNPVSILIDQDLAIGAAIAKRSESINAFFDSFVHTTTTLQEFVVKFEKAVDSRLEAKRREDYESRHKSHILSIWSKLENHAAFVYTRNVLGKFQDELRKINQYTKKKIKRDGSVMSIEYLTSKIAKCGCQLYEFIGILCKHILMIFKAKGIVEIPNHFVLQRWTKDANKGLEAGYTEDKFVGASITPRILRMMLAQQQANILVDHAEDSEDMYKFIILQFAKTHKLTIIMQTNFNDADNMPLLESDRTNGNQHCTLEQMSKAPHLILGDPAYHKGEKKG</sequence>
<organism evidence="8">
    <name type="scientific">Glycine max</name>
    <name type="common">Soybean</name>
    <name type="synonym">Glycine hispida</name>
    <dbReference type="NCBI Taxonomy" id="3847"/>
    <lineage>
        <taxon>Eukaryota</taxon>
        <taxon>Viridiplantae</taxon>
        <taxon>Streptophyta</taxon>
        <taxon>Embryophyta</taxon>
        <taxon>Tracheophyta</taxon>
        <taxon>Spermatophyta</taxon>
        <taxon>Magnoliopsida</taxon>
        <taxon>eudicotyledons</taxon>
        <taxon>Gunneridae</taxon>
        <taxon>Pentapetalae</taxon>
        <taxon>rosids</taxon>
        <taxon>fabids</taxon>
        <taxon>Fabales</taxon>
        <taxon>Fabaceae</taxon>
        <taxon>Papilionoideae</taxon>
        <taxon>50 kb inversion clade</taxon>
        <taxon>NPAAA clade</taxon>
        <taxon>indigoferoid/millettioid clade</taxon>
        <taxon>Phaseoleae</taxon>
        <taxon>Glycine</taxon>
        <taxon>Glycine subgen. Soja</taxon>
    </lineage>
</organism>
<reference evidence="8 9" key="1">
    <citation type="journal article" date="2010" name="Nature">
        <title>Genome sequence of the palaeopolyploid soybean.</title>
        <authorList>
            <person name="Schmutz J."/>
            <person name="Cannon S.B."/>
            <person name="Schlueter J."/>
            <person name="Ma J."/>
            <person name="Mitros T."/>
            <person name="Nelson W."/>
            <person name="Hyten D.L."/>
            <person name="Song Q."/>
            <person name="Thelen J.J."/>
            <person name="Cheng J."/>
            <person name="Xu D."/>
            <person name="Hellsten U."/>
            <person name="May G.D."/>
            <person name="Yu Y."/>
            <person name="Sakurai T."/>
            <person name="Umezawa T."/>
            <person name="Bhattacharyya M.K."/>
            <person name="Sandhu D."/>
            <person name="Valliyodan B."/>
            <person name="Lindquist E."/>
            <person name="Peto M."/>
            <person name="Grant D."/>
            <person name="Shu S."/>
            <person name="Goodstein D."/>
            <person name="Barry K."/>
            <person name="Futrell-Griggs M."/>
            <person name="Abernathy B."/>
            <person name="Du J."/>
            <person name="Tian Z."/>
            <person name="Zhu L."/>
            <person name="Gill N."/>
            <person name="Joshi T."/>
            <person name="Libault M."/>
            <person name="Sethuraman A."/>
            <person name="Zhang X.-C."/>
            <person name="Shinozaki K."/>
            <person name="Nguyen H.T."/>
            <person name="Wing R.A."/>
            <person name="Cregan P."/>
            <person name="Specht J."/>
            <person name="Grimwood J."/>
            <person name="Rokhsar D."/>
            <person name="Stacey G."/>
            <person name="Shoemaker R.C."/>
            <person name="Jackson S.A."/>
        </authorList>
    </citation>
    <scope>NUCLEOTIDE SEQUENCE</scope>
    <source>
        <strain evidence="9">cv. Williams 82</strain>
        <tissue evidence="8">Callus</tissue>
    </source>
</reference>
<evidence type="ECO:0000256" key="3">
    <source>
        <dbReference type="ARBA" id="ARBA00022771"/>
    </source>
</evidence>
<keyword evidence="6" id="KW-0539">Nucleus</keyword>
<evidence type="ECO:0000313" key="10">
    <source>
        <dbReference type="Proteomes" id="UP000008827"/>
    </source>
</evidence>
<dbReference type="InterPro" id="IPR031052">
    <property type="entry name" value="FHY3/FAR1"/>
</dbReference>
<gene>
    <name evidence="8" type="ORF">GLYMA_12G086400</name>
</gene>
<protein>
    <recommendedName>
        <fullName evidence="6">Protein FAR1-RELATED SEQUENCE</fullName>
    </recommendedName>
</protein>
<reference evidence="9" key="2">
    <citation type="submission" date="2018-02" db="UniProtKB">
        <authorList>
            <consortium name="EnsemblPlants"/>
        </authorList>
    </citation>
    <scope>IDENTIFICATION</scope>
    <source>
        <strain evidence="9">Williams 82</strain>
    </source>
</reference>
<dbReference type="SMART" id="SM00575">
    <property type="entry name" value="ZnF_PMZ"/>
    <property type="match status" value="1"/>
</dbReference>
<evidence type="ECO:0000256" key="5">
    <source>
        <dbReference type="PROSITE-ProRule" id="PRU00325"/>
    </source>
</evidence>
<comment type="function">
    <text evidence="6">Putative transcription activator involved in regulating light control of development.</text>
</comment>
<evidence type="ECO:0000259" key="7">
    <source>
        <dbReference type="PROSITE" id="PS50966"/>
    </source>
</evidence>
<dbReference type="Gramene" id="KRH25179">
    <property type="protein sequence ID" value="KRH25179"/>
    <property type="gene ID" value="GLYMA_12G086400"/>
</dbReference>
<dbReference type="PANTHER" id="PTHR31669:SF302">
    <property type="entry name" value="PROTEIN FAR1-RELATED SEQUENCE"/>
    <property type="match status" value="1"/>
</dbReference>
<reference evidence="8" key="3">
    <citation type="submission" date="2018-07" db="EMBL/GenBank/DDBJ databases">
        <title>WGS assembly of Glycine max.</title>
        <authorList>
            <person name="Schmutz J."/>
            <person name="Cannon S."/>
            <person name="Schlueter J."/>
            <person name="Ma J."/>
            <person name="Mitros T."/>
            <person name="Nelson W."/>
            <person name="Hyten D."/>
            <person name="Song Q."/>
            <person name="Thelen J."/>
            <person name="Cheng J."/>
            <person name="Xu D."/>
            <person name="Hellsten U."/>
            <person name="May G."/>
            <person name="Yu Y."/>
            <person name="Sakurai T."/>
            <person name="Umezawa T."/>
            <person name="Bhattacharyya M."/>
            <person name="Sandhu D."/>
            <person name="Valliyodan B."/>
            <person name="Lindquist E."/>
            <person name="Peto M."/>
            <person name="Grant D."/>
            <person name="Shu S."/>
            <person name="Goodstein D."/>
            <person name="Barry K."/>
            <person name="Futrell-Griggs M."/>
            <person name="Abernathy B."/>
            <person name="Du J."/>
            <person name="Tian Z."/>
            <person name="Zhu L."/>
            <person name="Gill N."/>
            <person name="Joshi T."/>
            <person name="Libault M."/>
            <person name="Sethuraman A."/>
            <person name="Zhang X."/>
            <person name="Shinozaki K."/>
            <person name="Nguyen H."/>
            <person name="Wing R."/>
            <person name="Cregan P."/>
            <person name="Specht J."/>
            <person name="Grimwood J."/>
            <person name="Rokhsar D."/>
            <person name="Stacey G."/>
            <person name="Shoemaker R."/>
            <person name="Jackson S."/>
        </authorList>
    </citation>
    <scope>NUCLEOTIDE SEQUENCE</scope>
    <source>
        <tissue evidence="8">Callus</tissue>
    </source>
</reference>
<accession>A0A0R0HDU2</accession>
<dbReference type="Proteomes" id="UP000008827">
    <property type="component" value="Chromosome 12"/>
</dbReference>
<dbReference type="GO" id="GO:0005634">
    <property type="term" value="C:nucleus"/>
    <property type="evidence" value="ECO:0007669"/>
    <property type="project" value="UniProtKB-SubCell"/>
</dbReference>
<evidence type="ECO:0000313" key="9">
    <source>
        <dbReference type="EnsemblPlants" id="KRH25179"/>
    </source>
</evidence>
<dbReference type="GO" id="GO:0006355">
    <property type="term" value="P:regulation of DNA-templated transcription"/>
    <property type="evidence" value="ECO:0007669"/>
    <property type="project" value="UniProtKB-UniRule"/>
</dbReference>
<keyword evidence="4 6" id="KW-0862">Zinc</keyword>
<evidence type="ECO:0000256" key="4">
    <source>
        <dbReference type="ARBA" id="ARBA00022833"/>
    </source>
</evidence>
<dbReference type="GO" id="GO:0008270">
    <property type="term" value="F:zinc ion binding"/>
    <property type="evidence" value="ECO:0007669"/>
    <property type="project" value="UniProtKB-UniRule"/>
</dbReference>
<evidence type="ECO:0000256" key="1">
    <source>
        <dbReference type="ARBA" id="ARBA00005889"/>
    </source>
</evidence>
<dbReference type="EnsemblPlants" id="KRH25179">
    <property type="protein sequence ID" value="KRH25179"/>
    <property type="gene ID" value="GLYMA_12G086400"/>
</dbReference>
<name>A0A0R0HDU2_SOYBN</name>
<dbReference type="Pfam" id="PF04434">
    <property type="entry name" value="SWIM"/>
    <property type="match status" value="1"/>
</dbReference>